<comment type="caution">
    <text evidence="1">The sequence shown here is derived from an EMBL/GenBank/DDBJ whole genome shotgun (WGS) entry which is preliminary data.</text>
</comment>
<dbReference type="SUPFAM" id="SSF53448">
    <property type="entry name" value="Nucleotide-diphospho-sugar transferases"/>
    <property type="match status" value="1"/>
</dbReference>
<reference evidence="1" key="1">
    <citation type="submission" date="2020-10" db="EMBL/GenBank/DDBJ databases">
        <authorList>
            <person name="Gilroy R."/>
        </authorList>
    </citation>
    <scope>NUCLEOTIDE SEQUENCE</scope>
    <source>
        <strain evidence="1">ChiW13-3771</strain>
    </source>
</reference>
<name>A0A9D1JCI8_9FIRM</name>
<dbReference type="InterPro" id="IPR029044">
    <property type="entry name" value="Nucleotide-diphossugar_trans"/>
</dbReference>
<dbReference type="Gene3D" id="3.90.550.10">
    <property type="entry name" value="Spore Coat Polysaccharide Biosynthesis Protein SpsA, Chain A"/>
    <property type="match status" value="1"/>
</dbReference>
<dbReference type="EMBL" id="DVHN01000007">
    <property type="protein sequence ID" value="HIR87541.1"/>
    <property type="molecule type" value="Genomic_DNA"/>
</dbReference>
<dbReference type="Proteomes" id="UP000824201">
    <property type="component" value="Unassembled WGS sequence"/>
</dbReference>
<proteinExistence type="predicted"/>
<protein>
    <submittedName>
        <fullName evidence="1">Glycosyltransferase family 2 protein</fullName>
    </submittedName>
</protein>
<accession>A0A9D1JCI8</accession>
<dbReference type="AlphaFoldDB" id="A0A9D1JCI8"/>
<evidence type="ECO:0000313" key="2">
    <source>
        <dbReference type="Proteomes" id="UP000824201"/>
    </source>
</evidence>
<reference evidence="1" key="2">
    <citation type="journal article" date="2021" name="PeerJ">
        <title>Extensive microbial diversity within the chicken gut microbiome revealed by metagenomics and culture.</title>
        <authorList>
            <person name="Gilroy R."/>
            <person name="Ravi A."/>
            <person name="Getino M."/>
            <person name="Pursley I."/>
            <person name="Horton D.L."/>
            <person name="Alikhan N.F."/>
            <person name="Baker D."/>
            <person name="Gharbi K."/>
            <person name="Hall N."/>
            <person name="Watson M."/>
            <person name="Adriaenssens E.M."/>
            <person name="Foster-Nyarko E."/>
            <person name="Jarju S."/>
            <person name="Secka A."/>
            <person name="Antonio M."/>
            <person name="Oren A."/>
            <person name="Chaudhuri R.R."/>
            <person name="La Ragione R."/>
            <person name="Hildebrand F."/>
            <person name="Pallen M.J."/>
        </authorList>
    </citation>
    <scope>NUCLEOTIDE SEQUENCE</scope>
    <source>
        <strain evidence="1">ChiW13-3771</strain>
    </source>
</reference>
<organism evidence="1 2">
    <name type="scientific">Candidatus Fimimorpha faecalis</name>
    <dbReference type="NCBI Taxonomy" id="2840824"/>
    <lineage>
        <taxon>Bacteria</taxon>
        <taxon>Bacillati</taxon>
        <taxon>Bacillota</taxon>
        <taxon>Clostridia</taxon>
        <taxon>Eubacteriales</taxon>
        <taxon>Candidatus Fimimorpha</taxon>
    </lineage>
</organism>
<gene>
    <name evidence="1" type="ORF">IAC96_01180</name>
</gene>
<sequence length="338" mass="39993">MEKFDIPVVLFIFKRKKAVEIIKRISEIKPKKLYILADQGRNLEEIKQANECRELVEQQIDWECKVIKNYAKQNRGVYENIGEGAKWVLRHEKWAVFLEDDNLPELSFFRFCKEMLIKYENDTRILWICGTNYLGDYKPKSGESYVFTRHMLPCGWASWSSKFERFYDGKLELCKDSITMERVSNVYCNRAVFLQYRDAWLKEFSLISSGKKPRSWDYQMDLTIKANNLFGICPCKNQIKNIGVDEDSEHGGNSMDFVMTQRFCGMNSYPIDFPLIHPKTLLIDSEFEERIGKIILYPFKRRMKADLARFIRGIFDIPINVSIKQFCKERICGDHHKK</sequence>
<evidence type="ECO:0000313" key="1">
    <source>
        <dbReference type="EMBL" id="HIR87541.1"/>
    </source>
</evidence>